<dbReference type="Proteomes" id="UP000002669">
    <property type="component" value="Unassembled WGS sequence"/>
</dbReference>
<dbReference type="HOGENOM" id="CLU_1712813_0_0_1"/>
<dbReference type="GeneID" id="10030755"/>
<dbReference type="VEuPathDB" id="FungiDB:MGYG_02972"/>
<accession>E4UQ45</accession>
<dbReference type="PANTHER" id="PTHR13812:SF19">
    <property type="entry name" value="KETIMINE REDUCTASE MU-CRYSTALLIN"/>
    <property type="match status" value="1"/>
</dbReference>
<dbReference type="STRING" id="535722.E4UQ45"/>
<dbReference type="RefSeq" id="XP_003175447.1">
    <property type="nucleotide sequence ID" value="XM_003175399.1"/>
</dbReference>
<dbReference type="GO" id="GO:0005737">
    <property type="term" value="C:cytoplasm"/>
    <property type="evidence" value="ECO:0007669"/>
    <property type="project" value="TreeGrafter"/>
</dbReference>
<keyword evidence="2" id="KW-1185">Reference proteome</keyword>
<dbReference type="OrthoDB" id="41492at2759"/>
<dbReference type="EMBL" id="DS989823">
    <property type="protein sequence ID" value="EFQ99964.1"/>
    <property type="molecule type" value="Genomic_DNA"/>
</dbReference>
<dbReference type="InterPro" id="IPR003462">
    <property type="entry name" value="ODC_Mu_crystall"/>
</dbReference>
<protein>
    <submittedName>
        <fullName evidence="1">Uncharacterized protein</fullName>
    </submittedName>
</protein>
<gene>
    <name evidence="1" type="ORF">MGYG_02972</name>
</gene>
<sequence length="153" mass="16578">MPTALINTEDLAPFRAALCSSLSSVLVELRFGTYIHLAPSAPWNQNQEPVSPGFKEYERDLMNGVAKADVIFCRTSSENPLFSAEYLLSTQSTPRKGRFIAAGSCRPNMAELDPRIPKDATEAARVYNNCPGPVLSRGAVVVDTLESCLLDAG</sequence>
<dbReference type="AlphaFoldDB" id="E4UQ45"/>
<dbReference type="PANTHER" id="PTHR13812">
    <property type="entry name" value="KETIMINE REDUCTASE MU-CRYSTALLIN"/>
    <property type="match status" value="1"/>
</dbReference>
<proteinExistence type="predicted"/>
<dbReference type="Gene3D" id="3.40.50.720">
    <property type="entry name" value="NAD(P)-binding Rossmann-like Domain"/>
    <property type="match status" value="1"/>
</dbReference>
<name>E4UQ45_ARTGP</name>
<dbReference type="InParanoid" id="E4UQ45"/>
<organism evidence="2">
    <name type="scientific">Arthroderma gypseum (strain ATCC MYA-4604 / CBS 118893)</name>
    <name type="common">Microsporum gypseum</name>
    <dbReference type="NCBI Taxonomy" id="535722"/>
    <lineage>
        <taxon>Eukaryota</taxon>
        <taxon>Fungi</taxon>
        <taxon>Dikarya</taxon>
        <taxon>Ascomycota</taxon>
        <taxon>Pezizomycotina</taxon>
        <taxon>Eurotiomycetes</taxon>
        <taxon>Eurotiomycetidae</taxon>
        <taxon>Onygenales</taxon>
        <taxon>Arthrodermataceae</taxon>
        <taxon>Nannizzia</taxon>
    </lineage>
</organism>
<reference evidence="2" key="1">
    <citation type="journal article" date="2012" name="MBio">
        <title>Comparative genome analysis of Trichophyton rubrum and related dermatophytes reveals candidate genes involved in infection.</title>
        <authorList>
            <person name="Martinez D.A."/>
            <person name="Oliver B.G."/>
            <person name="Graeser Y."/>
            <person name="Goldberg J.M."/>
            <person name="Li W."/>
            <person name="Martinez-Rossi N.M."/>
            <person name="Monod M."/>
            <person name="Shelest E."/>
            <person name="Barton R.C."/>
            <person name="Birch E."/>
            <person name="Brakhage A.A."/>
            <person name="Chen Z."/>
            <person name="Gurr S.J."/>
            <person name="Heiman D."/>
            <person name="Heitman J."/>
            <person name="Kosti I."/>
            <person name="Rossi A."/>
            <person name="Saif S."/>
            <person name="Samalova M."/>
            <person name="Saunders C.W."/>
            <person name="Shea T."/>
            <person name="Summerbell R.C."/>
            <person name="Xu J."/>
            <person name="Young S."/>
            <person name="Zeng Q."/>
            <person name="Birren B.W."/>
            <person name="Cuomo C.A."/>
            <person name="White T.C."/>
        </authorList>
    </citation>
    <scope>NUCLEOTIDE SEQUENCE [LARGE SCALE GENOMIC DNA]</scope>
    <source>
        <strain evidence="2">ATCC MYA-4604 / CBS 118893</strain>
    </source>
</reference>
<evidence type="ECO:0000313" key="1">
    <source>
        <dbReference type="EMBL" id="EFQ99964.1"/>
    </source>
</evidence>
<evidence type="ECO:0000313" key="2">
    <source>
        <dbReference type="Proteomes" id="UP000002669"/>
    </source>
</evidence>